<comment type="caution">
    <text evidence="6">The sequence shown here is derived from an EMBL/GenBank/DDBJ whole genome shotgun (WGS) entry which is preliminary data.</text>
</comment>
<comment type="similarity">
    <text evidence="3 4">Belongs to the RlpA family.</text>
</comment>
<evidence type="ECO:0000313" key="6">
    <source>
        <dbReference type="EMBL" id="NHN85976.1"/>
    </source>
</evidence>
<evidence type="ECO:0000256" key="3">
    <source>
        <dbReference type="HAMAP-Rule" id="MF_02071"/>
    </source>
</evidence>
<evidence type="ECO:0000256" key="4">
    <source>
        <dbReference type="RuleBase" id="RU003495"/>
    </source>
</evidence>
<protein>
    <recommendedName>
        <fullName evidence="3">Endolytic peptidoglycan transglycosylase RlpA</fullName>
        <ecNumber evidence="3">4.2.2.-</ecNumber>
    </recommendedName>
</protein>
<dbReference type="CDD" id="cd22268">
    <property type="entry name" value="DPBB_RlpA-like"/>
    <property type="match status" value="1"/>
</dbReference>
<accession>A0ABX0JS26</accession>
<dbReference type="Proteomes" id="UP000635278">
    <property type="component" value="Unassembled WGS sequence"/>
</dbReference>
<comment type="function">
    <text evidence="3">Lytic transglycosylase with a strong preference for naked glycan strands that lack stem peptides.</text>
</comment>
<dbReference type="EMBL" id="WOTB01000023">
    <property type="protein sequence ID" value="NHN85976.1"/>
    <property type="molecule type" value="Genomic_DNA"/>
</dbReference>
<evidence type="ECO:0000256" key="2">
    <source>
        <dbReference type="ARBA" id="ARBA00023316"/>
    </source>
</evidence>
<keyword evidence="7" id="KW-1185">Reference proteome</keyword>
<dbReference type="EC" id="4.2.2.-" evidence="3"/>
<dbReference type="SUPFAM" id="SSF50685">
    <property type="entry name" value="Barwin-like endoglucanases"/>
    <property type="match status" value="1"/>
</dbReference>
<dbReference type="InterPro" id="IPR012997">
    <property type="entry name" value="RplA"/>
</dbReference>
<dbReference type="HAMAP" id="MF_02071">
    <property type="entry name" value="RlpA"/>
    <property type="match status" value="1"/>
</dbReference>
<dbReference type="PANTHER" id="PTHR34183:SF8">
    <property type="entry name" value="ENDOLYTIC PEPTIDOGLYCAN TRANSGLYCOSYLASE RLPA-RELATED"/>
    <property type="match status" value="1"/>
</dbReference>
<dbReference type="PANTHER" id="PTHR34183">
    <property type="entry name" value="ENDOLYTIC PEPTIDOGLYCAN TRANSGLYCOSYLASE RLPA"/>
    <property type="match status" value="1"/>
</dbReference>
<dbReference type="InterPro" id="IPR009009">
    <property type="entry name" value="RlpA-like_DPBB"/>
</dbReference>
<keyword evidence="2 3" id="KW-0961">Cell wall biogenesis/degradation</keyword>
<dbReference type="Gene3D" id="2.40.40.10">
    <property type="entry name" value="RlpA-like domain"/>
    <property type="match status" value="1"/>
</dbReference>
<keyword evidence="1 3" id="KW-0456">Lyase</keyword>
<dbReference type="Pfam" id="PF03330">
    <property type="entry name" value="DPBB_1"/>
    <property type="match status" value="1"/>
</dbReference>
<evidence type="ECO:0000259" key="5">
    <source>
        <dbReference type="Pfam" id="PF03330"/>
    </source>
</evidence>
<feature type="domain" description="RlpA-like protein double-psi beta-barrel" evidence="5">
    <location>
        <begin position="84"/>
        <end position="173"/>
    </location>
</feature>
<dbReference type="NCBIfam" id="TIGR00413">
    <property type="entry name" value="rlpA"/>
    <property type="match status" value="1"/>
</dbReference>
<evidence type="ECO:0000313" key="7">
    <source>
        <dbReference type="Proteomes" id="UP000635278"/>
    </source>
</evidence>
<organism evidence="6 7">
    <name type="scientific">Acetobacter musti</name>
    <dbReference type="NCBI Taxonomy" id="864732"/>
    <lineage>
        <taxon>Bacteria</taxon>
        <taxon>Pseudomonadati</taxon>
        <taxon>Pseudomonadota</taxon>
        <taxon>Alphaproteobacteria</taxon>
        <taxon>Acetobacterales</taxon>
        <taxon>Acetobacteraceae</taxon>
        <taxon>Acetobacter</taxon>
    </lineage>
</organism>
<proteinExistence type="inferred from homology"/>
<dbReference type="InterPro" id="IPR034718">
    <property type="entry name" value="RlpA"/>
</dbReference>
<dbReference type="InterPro" id="IPR036908">
    <property type="entry name" value="RlpA-like_sf"/>
</dbReference>
<sequence>MFTANNLKLIPDLPVASHRGKNGSGILSALFLTGLAWSSHASADESSGMHPSIVHDAQSPNTSWAASVRAALAQRIIRSGERVQTGLASWYGGRFAHKSTSSGHSFSPAEMTAAHPSAPIGTKLLVSSPETGRSVVVTVNDRGPYRRGRIIDLSHEAASRLGMLNRGVAHVTIRPASSEDVLEVAQAPDNSGK</sequence>
<evidence type="ECO:0000256" key="1">
    <source>
        <dbReference type="ARBA" id="ARBA00023239"/>
    </source>
</evidence>
<name>A0ABX0JS26_9PROT</name>
<gene>
    <name evidence="3" type="primary">rlpA</name>
    <name evidence="6" type="ORF">GOB93_15195</name>
</gene>
<reference evidence="6 7" key="1">
    <citation type="journal article" date="2020" name="Int. J. Syst. Evol. Microbiol.">
        <title>Novel acetic acid bacteria from cider fermentations: Acetobacter conturbans sp. nov. and Acetobacter fallax sp. nov.</title>
        <authorList>
            <person name="Sombolestani A.S."/>
            <person name="Cleenwerck I."/>
            <person name="Cnockaert M."/>
            <person name="Borremans W."/>
            <person name="Wieme A.D."/>
            <person name="De Vuyst L."/>
            <person name="Vandamme P."/>
        </authorList>
    </citation>
    <scope>NUCLEOTIDE SEQUENCE [LARGE SCALE GENOMIC DNA]</scope>
    <source>
        <strain evidence="6 7">LMG 30640</strain>
    </source>
</reference>